<feature type="domain" description="ABC transporter" evidence="4">
    <location>
        <begin position="5"/>
        <end position="246"/>
    </location>
</feature>
<evidence type="ECO:0000256" key="1">
    <source>
        <dbReference type="ARBA" id="ARBA00022448"/>
    </source>
</evidence>
<name>A0A2T5KA22_9RHOB</name>
<dbReference type="PANTHER" id="PTHR45772">
    <property type="entry name" value="CONSERVED COMPONENT OF ABC TRANSPORTER FOR NATURAL AMINO ACIDS-RELATED"/>
    <property type="match status" value="1"/>
</dbReference>
<dbReference type="AlphaFoldDB" id="A0A2T5KA22"/>
<dbReference type="Gene3D" id="3.40.50.300">
    <property type="entry name" value="P-loop containing nucleotide triphosphate hydrolases"/>
    <property type="match status" value="1"/>
</dbReference>
<dbReference type="CDD" id="cd03219">
    <property type="entry name" value="ABC_Mj1267_LivG_branched"/>
    <property type="match status" value="1"/>
</dbReference>
<dbReference type="OrthoDB" id="9806149at2"/>
<keyword evidence="3 5" id="KW-0067">ATP-binding</keyword>
<comment type="caution">
    <text evidence="5">The sequence shown here is derived from an EMBL/GenBank/DDBJ whole genome shotgun (WGS) entry which is preliminary data.</text>
</comment>
<keyword evidence="6" id="KW-1185">Reference proteome</keyword>
<dbReference type="Pfam" id="PF00005">
    <property type="entry name" value="ABC_tran"/>
    <property type="match status" value="1"/>
</dbReference>
<evidence type="ECO:0000313" key="5">
    <source>
        <dbReference type="EMBL" id="PTR19270.1"/>
    </source>
</evidence>
<dbReference type="GO" id="GO:0005886">
    <property type="term" value="C:plasma membrane"/>
    <property type="evidence" value="ECO:0007669"/>
    <property type="project" value="TreeGrafter"/>
</dbReference>
<keyword evidence="1" id="KW-0813">Transport</keyword>
<proteinExistence type="predicted"/>
<evidence type="ECO:0000256" key="3">
    <source>
        <dbReference type="ARBA" id="ARBA00022840"/>
    </source>
</evidence>
<reference evidence="5 6" key="1">
    <citation type="submission" date="2018-04" db="EMBL/GenBank/DDBJ databases">
        <title>Genomic Encyclopedia of Type Strains, Phase III (KMG-III): the genomes of soil and plant-associated and newly described type strains.</title>
        <authorList>
            <person name="Whitman W."/>
        </authorList>
    </citation>
    <scope>NUCLEOTIDE SEQUENCE [LARGE SCALE GENOMIC DNA]</scope>
    <source>
        <strain evidence="5 6">KA25</strain>
    </source>
</reference>
<dbReference type="InterPro" id="IPR027417">
    <property type="entry name" value="P-loop_NTPase"/>
</dbReference>
<accession>A0A2T5KA22</accession>
<dbReference type="Proteomes" id="UP000244060">
    <property type="component" value="Unassembled WGS sequence"/>
</dbReference>
<organism evidence="5 6">
    <name type="scientific">Cereibacter azotoformans</name>
    <dbReference type="NCBI Taxonomy" id="43057"/>
    <lineage>
        <taxon>Bacteria</taxon>
        <taxon>Pseudomonadati</taxon>
        <taxon>Pseudomonadota</taxon>
        <taxon>Alphaproteobacteria</taxon>
        <taxon>Rhodobacterales</taxon>
        <taxon>Paracoccaceae</taxon>
        <taxon>Cereibacter</taxon>
    </lineage>
</organism>
<dbReference type="SUPFAM" id="SSF52540">
    <property type="entry name" value="P-loop containing nucleoside triphosphate hydrolases"/>
    <property type="match status" value="1"/>
</dbReference>
<sequence length="250" mass="26095">MTPALSVRGLSKSFDALKVSDAITFDLAEGEIHAIIGPNGAGKTTLIHQLSGSLAPDAGRILLGGEDITRLSMAARARRGLARSFQITSILPGFTALENVALAVQARSGSSFRFLRPAASERALNEAAAAALAAAGLCGTEGRIAGTLSHGEKRQLEIAIALAMQPKVLLLDEPLAGTGHRESAALLQLIAGLKGRLSIVLIEHDMEAVFALADRISVLVYGRVIATGRPEAIRADAEVRAAYLGDEEES</sequence>
<dbReference type="InterPro" id="IPR003439">
    <property type="entry name" value="ABC_transporter-like_ATP-bd"/>
</dbReference>
<dbReference type="PROSITE" id="PS50893">
    <property type="entry name" value="ABC_TRANSPORTER_2"/>
    <property type="match status" value="1"/>
</dbReference>
<dbReference type="InterPro" id="IPR051120">
    <property type="entry name" value="ABC_AA/LPS_Transport"/>
</dbReference>
<dbReference type="GO" id="GO:0016887">
    <property type="term" value="F:ATP hydrolysis activity"/>
    <property type="evidence" value="ECO:0007669"/>
    <property type="project" value="InterPro"/>
</dbReference>
<evidence type="ECO:0000313" key="6">
    <source>
        <dbReference type="Proteomes" id="UP000244060"/>
    </source>
</evidence>
<dbReference type="SMART" id="SM00382">
    <property type="entry name" value="AAA"/>
    <property type="match status" value="1"/>
</dbReference>
<dbReference type="PANTHER" id="PTHR45772:SF2">
    <property type="entry name" value="ABC TRANSPORTER ATP-BINDING PROTEIN"/>
    <property type="match status" value="1"/>
</dbReference>
<dbReference type="InterPro" id="IPR032823">
    <property type="entry name" value="BCA_ABC_TP_C"/>
</dbReference>
<protein>
    <submittedName>
        <fullName evidence="5">Amino acid/amide ABC transporter ATP-binding protein 1 (HAAT family)</fullName>
    </submittedName>
</protein>
<dbReference type="GO" id="GO:0005524">
    <property type="term" value="F:ATP binding"/>
    <property type="evidence" value="ECO:0007669"/>
    <property type="project" value="UniProtKB-KW"/>
</dbReference>
<dbReference type="InterPro" id="IPR003593">
    <property type="entry name" value="AAA+_ATPase"/>
</dbReference>
<dbReference type="EMBL" id="QAOT01000005">
    <property type="protein sequence ID" value="PTR19270.1"/>
    <property type="molecule type" value="Genomic_DNA"/>
</dbReference>
<evidence type="ECO:0000256" key="2">
    <source>
        <dbReference type="ARBA" id="ARBA00022741"/>
    </source>
</evidence>
<evidence type="ECO:0000259" key="4">
    <source>
        <dbReference type="PROSITE" id="PS50893"/>
    </source>
</evidence>
<dbReference type="RefSeq" id="WP_108220655.1">
    <property type="nucleotide sequence ID" value="NZ_CP090022.1"/>
</dbReference>
<keyword evidence="2" id="KW-0547">Nucleotide-binding</keyword>
<gene>
    <name evidence="5" type="ORF">C8J28_105111</name>
</gene>
<dbReference type="Pfam" id="PF12399">
    <property type="entry name" value="BCA_ABC_TP_C"/>
    <property type="match status" value="1"/>
</dbReference>